<dbReference type="PANTHER" id="PTHR46333:SF2">
    <property type="entry name" value="CYTOKINESIS PROTEIN 3"/>
    <property type="match status" value="1"/>
</dbReference>
<dbReference type="GO" id="GO:0110085">
    <property type="term" value="C:mitotic actomyosin contractile ring"/>
    <property type="evidence" value="ECO:0007669"/>
    <property type="project" value="TreeGrafter"/>
</dbReference>
<feature type="region of interest" description="Disordered" evidence="3">
    <location>
        <begin position="76"/>
        <end position="362"/>
    </location>
</feature>
<evidence type="ECO:0000256" key="3">
    <source>
        <dbReference type="SAM" id="MobiDB-lite"/>
    </source>
</evidence>
<dbReference type="SMART" id="SM00460">
    <property type="entry name" value="TGc"/>
    <property type="match status" value="1"/>
</dbReference>
<name>A0A9P4VRR0_9PEZI</name>
<dbReference type="InterPro" id="IPR052557">
    <property type="entry name" value="CAP/Cytokinesis_protein"/>
</dbReference>
<dbReference type="PROSITE" id="PS50002">
    <property type="entry name" value="SH3"/>
    <property type="match status" value="1"/>
</dbReference>
<feature type="region of interest" description="Disordered" evidence="3">
    <location>
        <begin position="1127"/>
        <end position="1187"/>
    </location>
</feature>
<feature type="compositionally biased region" description="Polar residues" evidence="3">
    <location>
        <begin position="351"/>
        <end position="362"/>
    </location>
</feature>
<dbReference type="SUPFAM" id="SSF50044">
    <property type="entry name" value="SH3-domain"/>
    <property type="match status" value="1"/>
</dbReference>
<dbReference type="Proteomes" id="UP000799429">
    <property type="component" value="Unassembled WGS sequence"/>
</dbReference>
<evidence type="ECO:0000313" key="6">
    <source>
        <dbReference type="Proteomes" id="UP000799429"/>
    </source>
</evidence>
<feature type="non-terminal residue" evidence="5">
    <location>
        <position position="1"/>
    </location>
</feature>
<feature type="compositionally biased region" description="Polar residues" evidence="3">
    <location>
        <begin position="86"/>
        <end position="107"/>
    </location>
</feature>
<comment type="caution">
    <text evidence="5">The sequence shown here is derived from an EMBL/GenBank/DDBJ whole genome shotgun (WGS) entry which is preliminary data.</text>
</comment>
<feature type="region of interest" description="Disordered" evidence="3">
    <location>
        <begin position="437"/>
        <end position="612"/>
    </location>
</feature>
<dbReference type="Pfam" id="PF24584">
    <property type="entry name" value="Ig_CYK3_C"/>
    <property type="match status" value="2"/>
</dbReference>
<dbReference type="EMBL" id="MU006091">
    <property type="protein sequence ID" value="KAF2841213.1"/>
    <property type="molecule type" value="Genomic_DNA"/>
</dbReference>
<dbReference type="Gene3D" id="2.30.30.40">
    <property type="entry name" value="SH3 Domains"/>
    <property type="match status" value="1"/>
</dbReference>
<dbReference type="FunFam" id="2.30.30.40:FF:000168">
    <property type="entry name" value="SH3 domain protein (Cyk3)"/>
    <property type="match status" value="1"/>
</dbReference>
<keyword evidence="1 2" id="KW-0728">SH3 domain</keyword>
<dbReference type="InterPro" id="IPR002931">
    <property type="entry name" value="Transglutaminase-like"/>
</dbReference>
<evidence type="ECO:0000256" key="1">
    <source>
        <dbReference type="ARBA" id="ARBA00022443"/>
    </source>
</evidence>
<dbReference type="InterPro" id="IPR001452">
    <property type="entry name" value="SH3_domain"/>
</dbReference>
<dbReference type="InterPro" id="IPR038765">
    <property type="entry name" value="Papain-like_cys_pep_sf"/>
</dbReference>
<dbReference type="SUPFAM" id="SSF54001">
    <property type="entry name" value="Cysteine proteinases"/>
    <property type="match status" value="1"/>
</dbReference>
<accession>A0A9P4VRR0</accession>
<dbReference type="Pfam" id="PF00018">
    <property type="entry name" value="SH3_1"/>
    <property type="match status" value="1"/>
</dbReference>
<dbReference type="FunFam" id="3.10.620.30:FF:000005">
    <property type="entry name" value="SH3 domain protein (Cyk3), putative"/>
    <property type="match status" value="1"/>
</dbReference>
<dbReference type="GO" id="GO:0140278">
    <property type="term" value="P:mitotic division septum assembly"/>
    <property type="evidence" value="ECO:0007669"/>
    <property type="project" value="TreeGrafter"/>
</dbReference>
<dbReference type="InterPro" id="IPR036028">
    <property type="entry name" value="SH3-like_dom_sf"/>
</dbReference>
<evidence type="ECO:0000259" key="4">
    <source>
        <dbReference type="PROSITE" id="PS50002"/>
    </source>
</evidence>
<feature type="compositionally biased region" description="Basic and acidic residues" evidence="3">
    <location>
        <begin position="437"/>
        <end position="453"/>
    </location>
</feature>
<feature type="compositionally biased region" description="Low complexity" evidence="3">
    <location>
        <begin position="514"/>
        <end position="554"/>
    </location>
</feature>
<dbReference type="Pfam" id="PF01841">
    <property type="entry name" value="Transglut_core"/>
    <property type="match status" value="1"/>
</dbReference>
<gene>
    <name evidence="5" type="ORF">M501DRAFT_902685</name>
</gene>
<dbReference type="Gene3D" id="3.10.620.30">
    <property type="match status" value="1"/>
</dbReference>
<evidence type="ECO:0000256" key="2">
    <source>
        <dbReference type="PROSITE-ProRule" id="PRU00192"/>
    </source>
</evidence>
<dbReference type="InterPro" id="IPR056409">
    <property type="entry name" value="Ig_CYK3_C"/>
</dbReference>
<feature type="compositionally biased region" description="Low complexity" evidence="3">
    <location>
        <begin position="254"/>
        <end position="275"/>
    </location>
</feature>
<feature type="region of interest" description="Disordered" evidence="3">
    <location>
        <begin position="647"/>
        <end position="690"/>
    </location>
</feature>
<feature type="compositionally biased region" description="Pro residues" evidence="3">
    <location>
        <begin position="303"/>
        <end position="312"/>
    </location>
</feature>
<dbReference type="SMART" id="SM00326">
    <property type="entry name" value="SH3"/>
    <property type="match status" value="1"/>
</dbReference>
<dbReference type="AlphaFoldDB" id="A0A9P4VRR0"/>
<keyword evidence="6" id="KW-1185">Reference proteome</keyword>
<feature type="domain" description="SH3" evidence="4">
    <location>
        <begin position="5"/>
        <end position="67"/>
    </location>
</feature>
<feature type="compositionally biased region" description="Polar residues" evidence="3">
    <location>
        <begin position="375"/>
        <end position="386"/>
    </location>
</feature>
<organism evidence="5 6">
    <name type="scientific">Patellaria atrata CBS 101060</name>
    <dbReference type="NCBI Taxonomy" id="1346257"/>
    <lineage>
        <taxon>Eukaryota</taxon>
        <taxon>Fungi</taxon>
        <taxon>Dikarya</taxon>
        <taxon>Ascomycota</taxon>
        <taxon>Pezizomycotina</taxon>
        <taxon>Dothideomycetes</taxon>
        <taxon>Dothideomycetes incertae sedis</taxon>
        <taxon>Patellariales</taxon>
        <taxon>Patellariaceae</taxon>
        <taxon>Patellaria</taxon>
    </lineage>
</organism>
<feature type="compositionally biased region" description="Polar residues" evidence="3">
    <location>
        <begin position="1156"/>
        <end position="1173"/>
    </location>
</feature>
<proteinExistence type="predicted"/>
<dbReference type="OrthoDB" id="6129702at2759"/>
<reference evidence="5" key="1">
    <citation type="journal article" date="2020" name="Stud. Mycol.">
        <title>101 Dothideomycetes genomes: a test case for predicting lifestyles and emergence of pathogens.</title>
        <authorList>
            <person name="Haridas S."/>
            <person name="Albert R."/>
            <person name="Binder M."/>
            <person name="Bloem J."/>
            <person name="Labutti K."/>
            <person name="Salamov A."/>
            <person name="Andreopoulos B."/>
            <person name="Baker S."/>
            <person name="Barry K."/>
            <person name="Bills G."/>
            <person name="Bluhm B."/>
            <person name="Cannon C."/>
            <person name="Castanera R."/>
            <person name="Culley D."/>
            <person name="Daum C."/>
            <person name="Ezra D."/>
            <person name="Gonzalez J."/>
            <person name="Henrissat B."/>
            <person name="Kuo A."/>
            <person name="Liang C."/>
            <person name="Lipzen A."/>
            <person name="Lutzoni F."/>
            <person name="Magnuson J."/>
            <person name="Mondo S."/>
            <person name="Nolan M."/>
            <person name="Ohm R."/>
            <person name="Pangilinan J."/>
            <person name="Park H.-J."/>
            <person name="Ramirez L."/>
            <person name="Alfaro M."/>
            <person name="Sun H."/>
            <person name="Tritt A."/>
            <person name="Yoshinaga Y."/>
            <person name="Zwiers L.-H."/>
            <person name="Turgeon B."/>
            <person name="Goodwin S."/>
            <person name="Spatafora J."/>
            <person name="Crous P."/>
            <person name="Grigoriev I."/>
        </authorList>
    </citation>
    <scope>NUCLEOTIDE SEQUENCE</scope>
    <source>
        <strain evidence="5">CBS 101060</strain>
    </source>
</reference>
<dbReference type="InterPro" id="IPR035553">
    <property type="entry name" value="Cyk3_SH3"/>
</dbReference>
<feature type="compositionally biased region" description="Basic and acidic residues" evidence="3">
    <location>
        <begin position="492"/>
        <end position="511"/>
    </location>
</feature>
<feature type="compositionally biased region" description="Low complexity" evidence="3">
    <location>
        <begin position="476"/>
        <end position="486"/>
    </location>
</feature>
<sequence>ALPQRFPCWVKAVYSWGGETKRDLGFIEGDLIECLNAGDGSWWMGRLKRDRRMIGLFPSNFVKVLDDDYQPWSRNVSPLAAKPNGGSISRGVSPNPGTAKPTPQKTKSTFRKPFQAYYKAGAPNPTAAKRELEQKSGSPGGGSPNLGSFSKHKPYSSMKRTSNEGRASSPLPPRNENINPRATSPLPPRKENMNPRATSPLPPRNERINLRSTSPLPPLRNDSNSRSRAPSPLPLRNERMNFRATSPLPPQRMNSNSRSRAPSPAPPQQYQAYSPIPSPVPFHHQHQYSRAPSPNPYEDVGSSPPPPAPPPHRVAYNPSRVPSPMAQYDDTHQYGSGYHTPGPPSPMPERNNFTPSPLTNAMNDVMSSLQDMSVSRQNSIQNTQVPGSPEMWSPEAFDQAYSSNTRKLRAHTSMGIDDWQDDGPPQVKNYVRRMESRLRKMQQQEERRHKDELFLPTDTTEPSPAPPPKNSPYMGRPQSSDSQQSDPAPPRQDSRRLKNRKSAYELSREALGRTFTTKTIQSTTTNSSNTTQSTNRSLMSHSSAGGVSATSAGSLARRKWGLGGTIKERPQSVMDTRQSRSIVGFNDRPESPFTGVSYHSSHDSRSNNEDWATNVNDGGGILGGLAAPKPKKSGFFKKMIESAKTGAASARTTISSNPSSRPVSRQSKMIPSSFTGISGGQSRPGSSAAARDMGLGSCVDWVQVRRDVNRSNSLSKNEKVERAERCQMMDIAVINPVDILTETVEGDEGLDGLPILDPTDFTLCNLALVDKSSRFINNLPPMTTPASLAQGYVCRPYRSDVQRLRAIFTWVSERVAWEEDFVGEIDSRRVIQTKRGCSKEIALLVAEMCSAMGLHAEIVRGYLKSPGEALDFDMVARPNHWWNTVIVDGEWRIMDCSLANPTNPKRSQYSSAGSHVADGWWFLTRPTEICYTHVPLLPEQQHICPPLAHDILMALPCTCPPYFKNGLELVDFDTSLLNLDNLEMAHINFYVPEDVECVAEVEARQFARDPDGDFFESGELVRKRALAQAEWIGGRKRYTVKAILPGDEGQAILKVYTGKRGLMHSIKSNPHPLSFALPLTHSGTNPPYDFLILHPTPHAQRHDLYVAQPQCARLAVNNTFVFTVRQNPSSTASSPDPSSTTNNGRTTPNPFVRPTSALSMISTSASGSQYSNPSSAGGSAGSVKPAKLAVQSPAGKIIRFTRKSEHMMGAGENGDGTTWETVIKIGERGIWRGLVLADRSARWCVFAEWEC</sequence>
<feature type="compositionally biased region" description="Polar residues" evidence="3">
    <location>
        <begin position="650"/>
        <end position="685"/>
    </location>
</feature>
<feature type="non-terminal residue" evidence="5">
    <location>
        <position position="1251"/>
    </location>
</feature>
<feature type="region of interest" description="Disordered" evidence="3">
    <location>
        <begin position="375"/>
        <end position="395"/>
    </location>
</feature>
<feature type="compositionally biased region" description="Low complexity" evidence="3">
    <location>
        <begin position="1127"/>
        <end position="1143"/>
    </location>
</feature>
<dbReference type="PANTHER" id="PTHR46333">
    <property type="entry name" value="CYTOKINESIS PROTEIN 3"/>
    <property type="match status" value="1"/>
</dbReference>
<protein>
    <recommendedName>
        <fullName evidence="4">SH3 domain-containing protein</fullName>
    </recommendedName>
</protein>
<evidence type="ECO:0000313" key="5">
    <source>
        <dbReference type="EMBL" id="KAF2841213.1"/>
    </source>
</evidence>
<dbReference type="CDD" id="cd11889">
    <property type="entry name" value="SH3_Cyk3p-like"/>
    <property type="match status" value="1"/>
</dbReference>